<dbReference type="InterPro" id="IPR051852">
    <property type="entry name" value="Alpha-type_PK"/>
</dbReference>
<dbReference type="SUPFAM" id="SSF56112">
    <property type="entry name" value="Protein kinase-like (PK-like)"/>
    <property type="match status" value="1"/>
</dbReference>
<keyword evidence="8" id="KW-1185">Reference proteome</keyword>
<keyword evidence="1" id="KW-0723">Serine/threonine-protein kinase</keyword>
<dbReference type="SMART" id="SM00811">
    <property type="entry name" value="Alpha_kinase"/>
    <property type="match status" value="1"/>
</dbReference>
<keyword evidence="2" id="KW-0808">Transferase</keyword>
<dbReference type="PANTHER" id="PTHR45992:SF11">
    <property type="entry name" value="ALPHA-TYPE PROTEIN KINASE DOMAIN-CONTAINING PROTEIN"/>
    <property type="match status" value="1"/>
</dbReference>
<dbReference type="Pfam" id="PF02816">
    <property type="entry name" value="Alpha_kinase"/>
    <property type="match status" value="1"/>
</dbReference>
<comment type="caution">
    <text evidence="7">The sequence shown here is derived from an EMBL/GenBank/DDBJ whole genome shotgun (WGS) entry which is preliminary data.</text>
</comment>
<protein>
    <recommendedName>
        <fullName evidence="6">Alpha-type protein kinase domain-containing protein</fullName>
    </recommendedName>
</protein>
<dbReference type="InterPro" id="IPR011009">
    <property type="entry name" value="Kinase-like_dom_sf"/>
</dbReference>
<reference evidence="7" key="1">
    <citation type="submission" date="2021-03" db="EMBL/GenBank/DDBJ databases">
        <authorList>
            <person name="Tagirdzhanova G."/>
        </authorList>
    </citation>
    <scope>NUCLEOTIDE SEQUENCE</scope>
</reference>
<evidence type="ECO:0000313" key="7">
    <source>
        <dbReference type="EMBL" id="CAF9910178.1"/>
    </source>
</evidence>
<dbReference type="PROSITE" id="PS51158">
    <property type="entry name" value="ALPHA_KINASE"/>
    <property type="match status" value="1"/>
</dbReference>
<keyword evidence="3" id="KW-0547">Nucleotide-binding</keyword>
<feature type="domain" description="Alpha-type protein kinase" evidence="6">
    <location>
        <begin position="1"/>
        <end position="207"/>
    </location>
</feature>
<dbReference type="InterPro" id="IPR004166">
    <property type="entry name" value="a-kinase_dom"/>
</dbReference>
<keyword evidence="5" id="KW-0067">ATP-binding</keyword>
<dbReference type="OrthoDB" id="301415at2759"/>
<dbReference type="PANTHER" id="PTHR45992">
    <property type="entry name" value="EUKARYOTIC ELONGATION FACTOR 2 KINASE-RELATED"/>
    <property type="match status" value="1"/>
</dbReference>
<dbReference type="Proteomes" id="UP000664169">
    <property type="component" value="Unassembled WGS sequence"/>
</dbReference>
<dbReference type="AlphaFoldDB" id="A0A8H3I9M5"/>
<evidence type="ECO:0000256" key="4">
    <source>
        <dbReference type="ARBA" id="ARBA00022777"/>
    </source>
</evidence>
<accession>A0A8H3I9M5</accession>
<dbReference type="GO" id="GO:0004674">
    <property type="term" value="F:protein serine/threonine kinase activity"/>
    <property type="evidence" value="ECO:0007669"/>
    <property type="project" value="UniProtKB-KW"/>
</dbReference>
<evidence type="ECO:0000256" key="5">
    <source>
        <dbReference type="ARBA" id="ARBA00022840"/>
    </source>
</evidence>
<evidence type="ECO:0000256" key="2">
    <source>
        <dbReference type="ARBA" id="ARBA00022679"/>
    </source>
</evidence>
<dbReference type="GO" id="GO:0005524">
    <property type="term" value="F:ATP binding"/>
    <property type="evidence" value="ECO:0007669"/>
    <property type="project" value="UniProtKB-KW"/>
</dbReference>
<organism evidence="7 8">
    <name type="scientific">Gomphillus americanus</name>
    <dbReference type="NCBI Taxonomy" id="1940652"/>
    <lineage>
        <taxon>Eukaryota</taxon>
        <taxon>Fungi</taxon>
        <taxon>Dikarya</taxon>
        <taxon>Ascomycota</taxon>
        <taxon>Pezizomycotina</taxon>
        <taxon>Lecanoromycetes</taxon>
        <taxon>OSLEUM clade</taxon>
        <taxon>Ostropomycetidae</taxon>
        <taxon>Ostropales</taxon>
        <taxon>Graphidaceae</taxon>
        <taxon>Gomphilloideae</taxon>
        <taxon>Gomphillus</taxon>
    </lineage>
</organism>
<dbReference type="Gene3D" id="3.20.200.10">
    <property type="entry name" value="MHCK/EF2 kinase"/>
    <property type="match status" value="1"/>
</dbReference>
<evidence type="ECO:0000259" key="6">
    <source>
        <dbReference type="PROSITE" id="PS51158"/>
    </source>
</evidence>
<gene>
    <name evidence="7" type="ORF">GOMPHAMPRED_006984</name>
</gene>
<evidence type="ECO:0000256" key="1">
    <source>
        <dbReference type="ARBA" id="ARBA00022527"/>
    </source>
</evidence>
<evidence type="ECO:0000256" key="3">
    <source>
        <dbReference type="ARBA" id="ARBA00022741"/>
    </source>
</evidence>
<keyword evidence="4" id="KW-0418">Kinase</keyword>
<sequence>MSMSYRNNSQRAKVQSRKIYASGAFKNVYKGVYTKGQRIGQACVTKEFKSGSVHERHYFKEEMNIISLAQKILDDWAATKSINSKIVLSTPEIWAYEDSRTLCLVEPFIENYEHFNSNTGWAPVSGNTWTDAMQALSHFSYHNSVGQYLLCDLQGGAYQDGYILSDPVIMSQDQSCGPADLGTDGINAFFHRHTCTLFCKPHWMRPVISGRPKTVMSKGTTMVAGRPSPGRSTLSGMQRLFRLGSEQGSRAELE</sequence>
<dbReference type="EMBL" id="CAJPDQ010000005">
    <property type="protein sequence ID" value="CAF9910178.1"/>
    <property type="molecule type" value="Genomic_DNA"/>
</dbReference>
<evidence type="ECO:0000313" key="8">
    <source>
        <dbReference type="Proteomes" id="UP000664169"/>
    </source>
</evidence>
<name>A0A8H3I9M5_9LECA</name>
<proteinExistence type="predicted"/>